<proteinExistence type="predicted"/>
<evidence type="ECO:0000256" key="1">
    <source>
        <dbReference type="SAM" id="MobiDB-lite"/>
    </source>
</evidence>
<feature type="region of interest" description="Disordered" evidence="1">
    <location>
        <begin position="193"/>
        <end position="221"/>
    </location>
</feature>
<reference evidence="2" key="1">
    <citation type="submission" date="2020-09" db="EMBL/GenBank/DDBJ databases">
        <title>Parvovirus dark matter in the feces of wild birds.</title>
        <authorList>
            <person name="Dai Z."/>
            <person name="Yang S."/>
            <person name="Zhang W."/>
        </authorList>
    </citation>
    <scope>NUCLEOTIDE SEQUENCE</scope>
    <source>
        <strain evidence="2">Lib43par05</strain>
    </source>
</reference>
<feature type="compositionally biased region" description="Polar residues" evidence="1">
    <location>
        <begin position="198"/>
        <end position="221"/>
    </location>
</feature>
<name>A0A8A4XC41_9VIRU</name>
<accession>A0A8A4XC41</accession>
<dbReference type="EMBL" id="MW046416">
    <property type="protein sequence ID" value="QTE03791.1"/>
    <property type="molecule type" value="Genomic_DNA"/>
</dbReference>
<protein>
    <submittedName>
        <fullName evidence="2">Uncharacterized protein</fullName>
    </submittedName>
</protein>
<evidence type="ECO:0000313" key="2">
    <source>
        <dbReference type="EMBL" id="QTE03791.1"/>
    </source>
</evidence>
<feature type="region of interest" description="Disordered" evidence="1">
    <location>
        <begin position="14"/>
        <end position="36"/>
    </location>
</feature>
<sequence>MGISHQVTLFQGKKRVSHHRRCSTTTEDRTRGKHRHRYQNHRFREIETFNEYLGFQRRAKTQTNRRRWKRRLRQRVRMSLLGQGFSVLIWCKRDGRLLQNIEHAQTEEQIIKEMLADAQVLLGCRWSMNVDILQHQGIWYAYGVNTKFHVGKNTIRQALGELTEHVEFIRGNSHSSFEELVRYKECRVRWKVPDPDTLDTSSSGWDDQAQPGTSTYGKRKR</sequence>
<organism evidence="2">
    <name type="scientific">Emberiza pusilla Chaphamaparvovirus</name>
    <dbReference type="NCBI Taxonomy" id="2794488"/>
    <lineage>
        <taxon>Viruses</taxon>
        <taxon>Monodnaviria</taxon>
        <taxon>Shotokuvirae</taxon>
        <taxon>Cossaviricota</taxon>
        <taxon>Quintoviricetes</taxon>
        <taxon>Piccovirales</taxon>
        <taxon>Parvoviridae</taxon>
        <taxon>Hamaparvovirinae</taxon>
        <taxon>Chaphamaparvovirus</taxon>
    </lineage>
</organism>